<dbReference type="AlphaFoldDB" id="A0A914UUW0"/>
<name>A0A914UUW0_9BILA</name>
<keyword evidence="1" id="KW-0677">Repeat</keyword>
<evidence type="ECO:0000256" key="1">
    <source>
        <dbReference type="ARBA" id="ARBA00022737"/>
    </source>
</evidence>
<dbReference type="FunFam" id="1.20.58.60:FF:000033">
    <property type="entry name" value="Spectrin beta chain"/>
    <property type="match status" value="1"/>
</dbReference>
<keyword evidence="2" id="KW-0175">Coiled coil</keyword>
<dbReference type="InterPro" id="IPR002017">
    <property type="entry name" value="Spectrin_repeat"/>
</dbReference>
<dbReference type="SUPFAM" id="SSF46966">
    <property type="entry name" value="Spectrin repeat"/>
    <property type="match status" value="3"/>
</dbReference>
<dbReference type="Gene3D" id="1.20.58.60">
    <property type="match status" value="4"/>
</dbReference>
<organism evidence="3 4">
    <name type="scientific">Plectus sambesii</name>
    <dbReference type="NCBI Taxonomy" id="2011161"/>
    <lineage>
        <taxon>Eukaryota</taxon>
        <taxon>Metazoa</taxon>
        <taxon>Ecdysozoa</taxon>
        <taxon>Nematoda</taxon>
        <taxon>Chromadorea</taxon>
        <taxon>Plectida</taxon>
        <taxon>Plectina</taxon>
        <taxon>Plectoidea</taxon>
        <taxon>Plectidae</taxon>
        <taxon>Plectus</taxon>
    </lineage>
</organism>
<dbReference type="CDD" id="cd00176">
    <property type="entry name" value="SPEC"/>
    <property type="match status" value="3"/>
</dbReference>
<keyword evidence="3" id="KW-1185">Reference proteome</keyword>
<proteinExistence type="predicted"/>
<sequence length="436" mass="51347">DSLALQQFLSDCEELREWIEEKMIRAQDETYRDAKTITSKFVRHQAFQSELQSNKERLEQLQTAATKLVDDKPEFHGTIDPHISDLATQWEQLEKTTEEKGQKLFDANRQQLYVQSISDMKEWAQSLEQQMVSEDTAQDLTTVNVAMQKQQMIESEMVKRSAQIDSLQQMEPHLEEMHPDEVEQIKAHRLAVQEQLQRLQAPLDDRRKQLERKKAAFQFGRDVEDEKLWISERMPLARARELGESLFDCHRLQKNTQTLRNEIDNHEPWIQKICDNGRELIEGGHENSAAFELKINELMHAWQELKDAVDARKARLADSELGHQFLYDCNEAEAWMSEQELYMMQDERGKDEFSTQNQIKKHERLQQDINAYADTIRELGSRARHFVDEQGPLSDQIAVRQSQIDKLYAGLQDLCRERRKRLDETLQLYGLHREID</sequence>
<evidence type="ECO:0000313" key="3">
    <source>
        <dbReference type="Proteomes" id="UP000887566"/>
    </source>
</evidence>
<dbReference type="FunFam" id="1.20.58.60:FF:000340">
    <property type="entry name" value="Spectrin beta chain"/>
    <property type="match status" value="1"/>
</dbReference>
<reference evidence="4" key="1">
    <citation type="submission" date="2022-11" db="UniProtKB">
        <authorList>
            <consortium name="WormBaseParasite"/>
        </authorList>
    </citation>
    <scope>IDENTIFICATION</scope>
</reference>
<dbReference type="Pfam" id="PF00435">
    <property type="entry name" value="Spectrin"/>
    <property type="match status" value="4"/>
</dbReference>
<dbReference type="InterPro" id="IPR018159">
    <property type="entry name" value="Spectrin/alpha-actinin"/>
</dbReference>
<dbReference type="Proteomes" id="UP000887566">
    <property type="component" value="Unplaced"/>
</dbReference>
<protein>
    <submittedName>
        <fullName evidence="4">Spectrin alpha chain-like protein</fullName>
    </submittedName>
</protein>
<dbReference type="PANTHER" id="PTHR11915">
    <property type="entry name" value="SPECTRIN/FILAMIN RELATED CYTOSKELETAL PROTEIN"/>
    <property type="match status" value="1"/>
</dbReference>
<evidence type="ECO:0000313" key="4">
    <source>
        <dbReference type="WBParaSite" id="PSAMB.scaffold12585size2694.g34950.t1"/>
    </source>
</evidence>
<dbReference type="SMART" id="SM00150">
    <property type="entry name" value="SPEC"/>
    <property type="match status" value="4"/>
</dbReference>
<feature type="coiled-coil region" evidence="2">
    <location>
        <begin position="44"/>
        <end position="71"/>
    </location>
</feature>
<dbReference type="WBParaSite" id="PSAMB.scaffold12585size2694.g34950.t1">
    <property type="protein sequence ID" value="PSAMB.scaffold12585size2694.g34950.t1"/>
    <property type="gene ID" value="PSAMB.scaffold12585size2694.g34950"/>
</dbReference>
<evidence type="ECO:0000256" key="2">
    <source>
        <dbReference type="SAM" id="Coils"/>
    </source>
</evidence>
<accession>A0A914UUW0</accession>